<sequence>LRRVRGKKNKESVYYKIGRFVFDTQKQLLSIDDRSTKLTTKEKEEMISYFHQIISLNFGH</sequence>
<feature type="non-terminal residue" evidence="1">
    <location>
        <position position="1"/>
    </location>
</feature>
<evidence type="ECO:0000313" key="1">
    <source>
        <dbReference type="EMBL" id="KAA6318788.1"/>
    </source>
</evidence>
<dbReference type="EMBL" id="SNRY01004083">
    <property type="protein sequence ID" value="KAA6318788.1"/>
    <property type="molecule type" value="Genomic_DNA"/>
</dbReference>
<dbReference type="AlphaFoldDB" id="A0A5J4QCM6"/>
<protein>
    <submittedName>
        <fullName evidence="1">Uncharacterized protein</fullName>
    </submittedName>
</protein>
<proteinExistence type="predicted"/>
<comment type="caution">
    <text evidence="1">The sequence shown here is derived from an EMBL/GenBank/DDBJ whole genome shotgun (WGS) entry which is preliminary data.</text>
</comment>
<reference evidence="1" key="1">
    <citation type="submission" date="2019-03" db="EMBL/GenBank/DDBJ databases">
        <title>Single cell metagenomics reveals metabolic interactions within the superorganism composed of flagellate Streblomastix strix and complex community of Bacteroidetes bacteria on its surface.</title>
        <authorList>
            <person name="Treitli S.C."/>
            <person name="Kolisko M."/>
            <person name="Husnik F."/>
            <person name="Keeling P."/>
            <person name="Hampl V."/>
        </authorList>
    </citation>
    <scope>NUCLEOTIDE SEQUENCE</scope>
    <source>
        <strain evidence="1">STM</strain>
    </source>
</reference>
<gene>
    <name evidence="1" type="ORF">EZS27_031248</name>
</gene>
<accession>A0A5J4QCM6</accession>
<organism evidence="1">
    <name type="scientific">termite gut metagenome</name>
    <dbReference type="NCBI Taxonomy" id="433724"/>
    <lineage>
        <taxon>unclassified sequences</taxon>
        <taxon>metagenomes</taxon>
        <taxon>organismal metagenomes</taxon>
    </lineage>
</organism>
<name>A0A5J4QCM6_9ZZZZ</name>